<dbReference type="OrthoDB" id="9805918at2"/>
<reference evidence="10 11" key="1">
    <citation type="journal article" date="2007" name="PLoS Genet.">
        <title>Patterns and implications of gene gain and loss in the evolution of Prochlorococcus.</title>
        <authorList>
            <person name="Kettler G.C."/>
            <person name="Martiny A.C."/>
            <person name="Huang K."/>
            <person name="Zucker J."/>
            <person name="Coleman M.L."/>
            <person name="Rodrigue S."/>
            <person name="Chen F."/>
            <person name="Lapidus A."/>
            <person name="Ferriera S."/>
            <person name="Johnson J."/>
            <person name="Steglich C."/>
            <person name="Church G.M."/>
            <person name="Richardson P."/>
            <person name="Chisholm S.W."/>
        </authorList>
    </citation>
    <scope>NUCLEOTIDE SEQUENCE [LARGE SCALE GENOMIC DNA]</scope>
    <source>
        <strain evidence="11">MIT 9211</strain>
    </source>
</reference>
<dbReference type="PRINTS" id="PR00449">
    <property type="entry name" value="RASTRNSFRMNG"/>
</dbReference>
<dbReference type="GO" id="GO:0005829">
    <property type="term" value="C:cytosol"/>
    <property type="evidence" value="ECO:0007669"/>
    <property type="project" value="TreeGrafter"/>
</dbReference>
<sequence>MNLAFSTEETIAAIASAVSPGQGGVAVIRISGRSAQETCKQIVHIPGDQIWSSHRIVYGHVIEKKTQKHIDEVLILIMEAPRSFTGEDVVEIHCHGGLISVQRILNQILEQPDVRRALPGEFSQRAVLNGRLDLIQAEAINDLISAKSQKAAELAMAGVDGDITQRINSLRDKLLDQLSEIEARIDFEDDLPPLNKQALLADLIKINNELQQLVIDAKQGCIFRNGLKIALIGLPNVGKSSVLNRLSKRERAIVTALPGTTRDLLESEIILEGIPITLLDTAGIRSTNDEVEKIGVAKSKNALMTADIVLFIFDMSIGWTTADQDLFDQIPKQMPTLLIGNKADIKVQQDTNQAEIIFSALTGQGENNLIQALLKICGLHETHGIEIALNERQLDLVNAASKALGKTLEVTTQELPWDFWTIDLRDAIQKLGELTGHEISEALLDRIFSRFCIGK</sequence>
<dbReference type="Pfam" id="PF10396">
    <property type="entry name" value="TrmE_N"/>
    <property type="match status" value="1"/>
</dbReference>
<name>A9BDF2_PROM4</name>
<dbReference type="PANTHER" id="PTHR42714:SF2">
    <property type="entry name" value="TRNA MODIFICATION GTPASE GTPBP3, MITOCHONDRIAL"/>
    <property type="match status" value="1"/>
</dbReference>
<dbReference type="GO" id="GO:0003924">
    <property type="term" value="F:GTPase activity"/>
    <property type="evidence" value="ECO:0007669"/>
    <property type="project" value="UniProtKB-UniRule"/>
</dbReference>
<feature type="binding site" evidence="7">
    <location>
        <position position="240"/>
    </location>
    <ligand>
        <name>Mg(2+)</name>
        <dbReference type="ChEBI" id="CHEBI:18420"/>
    </ligand>
</feature>
<dbReference type="Proteomes" id="UP000000788">
    <property type="component" value="Chromosome"/>
</dbReference>
<dbReference type="Pfam" id="PF01926">
    <property type="entry name" value="MMR_HSR1"/>
    <property type="match status" value="1"/>
</dbReference>
<dbReference type="PROSITE" id="PS51709">
    <property type="entry name" value="G_TRME"/>
    <property type="match status" value="1"/>
</dbReference>
<dbReference type="GO" id="GO:0046872">
    <property type="term" value="F:metal ion binding"/>
    <property type="evidence" value="ECO:0007669"/>
    <property type="project" value="UniProtKB-KW"/>
</dbReference>
<dbReference type="Gene3D" id="1.20.120.430">
    <property type="entry name" value="tRNA modification GTPase MnmE domain 2"/>
    <property type="match status" value="1"/>
</dbReference>
<dbReference type="InterPro" id="IPR005225">
    <property type="entry name" value="Small_GTP-bd"/>
</dbReference>
<feature type="binding site" evidence="7">
    <location>
        <position position="236"/>
    </location>
    <ligand>
        <name>K(+)</name>
        <dbReference type="ChEBI" id="CHEBI:29103"/>
    </ligand>
</feature>
<dbReference type="Pfam" id="PF12631">
    <property type="entry name" value="MnmE_helical"/>
    <property type="match status" value="1"/>
</dbReference>
<feature type="domain" description="TrmE-type G" evidence="9">
    <location>
        <begin position="226"/>
        <end position="378"/>
    </location>
</feature>
<dbReference type="SUPFAM" id="SSF116878">
    <property type="entry name" value="TrmE connector domain"/>
    <property type="match status" value="1"/>
</dbReference>
<comment type="function">
    <text evidence="7">Exhibits a very high intrinsic GTPase hydrolysis rate. Involved in the addition of a carboxymethylaminomethyl (cmnm) group at the wobble position (U34) of certain tRNAs, forming tRNA-cmnm(5)s(2)U34.</text>
</comment>
<comment type="subunit">
    <text evidence="7">Homodimer. Heterotetramer of two MnmE and two MnmG subunits.</text>
</comment>
<keyword evidence="5 7" id="KW-0630">Potassium</keyword>
<dbReference type="InterPro" id="IPR027368">
    <property type="entry name" value="MnmE_dom2"/>
</dbReference>
<dbReference type="Gene3D" id="3.40.50.300">
    <property type="entry name" value="P-loop containing nucleotide triphosphate hydrolases"/>
    <property type="match status" value="1"/>
</dbReference>
<evidence type="ECO:0000256" key="7">
    <source>
        <dbReference type="HAMAP-Rule" id="MF_00379"/>
    </source>
</evidence>
<dbReference type="EMBL" id="CP000878">
    <property type="protein sequence ID" value="ABX08138.1"/>
    <property type="molecule type" value="Genomic_DNA"/>
</dbReference>
<comment type="subcellular location">
    <subcellularLocation>
        <location evidence="7">Cytoplasm</location>
    </subcellularLocation>
</comment>
<feature type="binding site" evidence="7">
    <location>
        <position position="260"/>
    </location>
    <ligand>
        <name>K(+)</name>
        <dbReference type="ChEBI" id="CHEBI:29103"/>
    </ligand>
</feature>
<keyword evidence="7" id="KW-0963">Cytoplasm</keyword>
<keyword evidence="7" id="KW-0460">Magnesium</keyword>
<keyword evidence="3 7" id="KW-0547">Nucleotide-binding</keyword>
<dbReference type="InterPro" id="IPR027266">
    <property type="entry name" value="TrmE/GcvT-like"/>
</dbReference>
<dbReference type="SUPFAM" id="SSF52540">
    <property type="entry name" value="P-loop containing nucleoside triphosphate hydrolases"/>
    <property type="match status" value="1"/>
</dbReference>
<feature type="binding site" evidence="7">
    <location>
        <position position="455"/>
    </location>
    <ligand>
        <name>(6S)-5-formyl-5,6,7,8-tetrahydrofolate</name>
        <dbReference type="ChEBI" id="CHEBI:57457"/>
    </ligand>
</feature>
<dbReference type="HAMAP" id="MF_00379">
    <property type="entry name" value="GTPase_MnmE"/>
    <property type="match status" value="1"/>
</dbReference>
<dbReference type="GO" id="GO:0005525">
    <property type="term" value="F:GTP binding"/>
    <property type="evidence" value="ECO:0007669"/>
    <property type="project" value="UniProtKB-UniRule"/>
</dbReference>
<feature type="binding site" evidence="7">
    <location>
        <position position="257"/>
    </location>
    <ligand>
        <name>K(+)</name>
        <dbReference type="ChEBI" id="CHEBI:29103"/>
    </ligand>
</feature>
<keyword evidence="6 7" id="KW-0342">GTP-binding</keyword>
<proteinExistence type="inferred from homology"/>
<dbReference type="HOGENOM" id="CLU_019624_4_1_3"/>
<accession>A9BDF2</accession>
<evidence type="ECO:0000256" key="3">
    <source>
        <dbReference type="ARBA" id="ARBA00022741"/>
    </source>
</evidence>
<dbReference type="InterPro" id="IPR025867">
    <property type="entry name" value="MnmE_helical"/>
</dbReference>
<dbReference type="PANTHER" id="PTHR42714">
    <property type="entry name" value="TRNA MODIFICATION GTPASE GTPBP3"/>
    <property type="match status" value="1"/>
</dbReference>
<organism evidence="10 11">
    <name type="scientific">Prochlorococcus marinus (strain MIT 9211)</name>
    <dbReference type="NCBI Taxonomy" id="93059"/>
    <lineage>
        <taxon>Bacteria</taxon>
        <taxon>Bacillati</taxon>
        <taxon>Cyanobacteriota</taxon>
        <taxon>Cyanophyceae</taxon>
        <taxon>Synechococcales</taxon>
        <taxon>Prochlorococcaceae</taxon>
        <taxon>Prochlorococcus</taxon>
    </lineage>
</organism>
<dbReference type="InterPro" id="IPR027417">
    <property type="entry name" value="P-loop_NTPase"/>
</dbReference>
<dbReference type="InterPro" id="IPR004520">
    <property type="entry name" value="GTPase_MnmE"/>
</dbReference>
<comment type="cofactor">
    <cofactor evidence="7">
        <name>K(+)</name>
        <dbReference type="ChEBI" id="CHEBI:29103"/>
    </cofactor>
    <text evidence="7">Binds 1 potassium ion per subunit.</text>
</comment>
<dbReference type="GO" id="GO:0002098">
    <property type="term" value="P:tRNA wobble uridine modification"/>
    <property type="evidence" value="ECO:0007669"/>
    <property type="project" value="TreeGrafter"/>
</dbReference>
<dbReference type="NCBIfam" id="TIGR00450">
    <property type="entry name" value="mnmE_trmE_thdF"/>
    <property type="match status" value="1"/>
</dbReference>
<keyword evidence="2 7" id="KW-0819">tRNA processing</keyword>
<feature type="binding site" evidence="7">
    <location>
        <position position="261"/>
    </location>
    <ligand>
        <name>Mg(2+)</name>
        <dbReference type="ChEBI" id="CHEBI:18420"/>
    </ligand>
</feature>
<dbReference type="InterPro" id="IPR031168">
    <property type="entry name" value="G_TrmE"/>
</dbReference>
<feature type="binding site" evidence="7">
    <location>
        <begin position="280"/>
        <end position="283"/>
    </location>
    <ligand>
        <name>GTP</name>
        <dbReference type="ChEBI" id="CHEBI:37565"/>
    </ligand>
</feature>
<dbReference type="GO" id="GO:0030488">
    <property type="term" value="P:tRNA methylation"/>
    <property type="evidence" value="ECO:0007669"/>
    <property type="project" value="TreeGrafter"/>
</dbReference>
<feature type="binding site" evidence="7">
    <location>
        <position position="91"/>
    </location>
    <ligand>
        <name>(6S)-5-formyl-5,6,7,8-tetrahydrofolate</name>
        <dbReference type="ChEBI" id="CHEBI:57457"/>
    </ligand>
</feature>
<evidence type="ECO:0000256" key="1">
    <source>
        <dbReference type="ARBA" id="ARBA00011043"/>
    </source>
</evidence>
<protein>
    <recommendedName>
        <fullName evidence="7">tRNA modification GTPase MnmE</fullName>
        <ecNumber evidence="7">3.6.-.-</ecNumber>
    </recommendedName>
</protein>
<dbReference type="STRING" id="93059.P9211_02071"/>
<comment type="similarity">
    <text evidence="1 7 8">Belongs to the TRAFAC class TrmE-Era-EngA-EngB-Septin-like GTPase superfamily. TrmE GTPase family.</text>
</comment>
<evidence type="ECO:0000256" key="2">
    <source>
        <dbReference type="ARBA" id="ARBA00022694"/>
    </source>
</evidence>
<evidence type="ECO:0000256" key="5">
    <source>
        <dbReference type="ARBA" id="ARBA00022958"/>
    </source>
</evidence>
<evidence type="ECO:0000313" key="10">
    <source>
        <dbReference type="EMBL" id="ABX08138.1"/>
    </source>
</evidence>
<keyword evidence="7" id="KW-0479">Metal-binding</keyword>
<dbReference type="InterPro" id="IPR018948">
    <property type="entry name" value="GTP-bd_TrmE_N"/>
</dbReference>
<dbReference type="InterPro" id="IPR006073">
    <property type="entry name" value="GTP-bd"/>
</dbReference>
<dbReference type="NCBIfam" id="TIGR00231">
    <property type="entry name" value="small_GTP"/>
    <property type="match status" value="1"/>
</dbReference>
<evidence type="ECO:0000259" key="9">
    <source>
        <dbReference type="PROSITE" id="PS51709"/>
    </source>
</evidence>
<dbReference type="EC" id="3.6.-.-" evidence="7"/>
<dbReference type="KEGG" id="pmj:P9211_02071"/>
<dbReference type="NCBIfam" id="NF003661">
    <property type="entry name" value="PRK05291.1-3"/>
    <property type="match status" value="1"/>
</dbReference>
<gene>
    <name evidence="10" type="primary">thdF</name>
    <name evidence="7" type="synonym">mnmE</name>
    <name evidence="7" type="synonym">trmE</name>
    <name evidence="10" type="ordered locus">P9211_02071</name>
</gene>
<comment type="caution">
    <text evidence="7">Lacks conserved residue(s) required for the propagation of feature annotation.</text>
</comment>
<feature type="binding site" evidence="7">
    <location>
        <position position="131"/>
    </location>
    <ligand>
        <name>(6S)-5-formyl-5,6,7,8-tetrahydrofolate</name>
        <dbReference type="ChEBI" id="CHEBI:57457"/>
    </ligand>
</feature>
<feature type="binding site" evidence="7">
    <location>
        <begin position="341"/>
        <end position="344"/>
    </location>
    <ligand>
        <name>GTP</name>
        <dbReference type="ChEBI" id="CHEBI:37565"/>
    </ligand>
</feature>
<dbReference type="eggNOG" id="COG0486">
    <property type="taxonomic scope" value="Bacteria"/>
</dbReference>
<keyword evidence="11" id="KW-1185">Reference proteome</keyword>
<feature type="binding site" evidence="7">
    <location>
        <position position="29"/>
    </location>
    <ligand>
        <name>(6S)-5-formyl-5,6,7,8-tetrahydrofolate</name>
        <dbReference type="ChEBI" id="CHEBI:57457"/>
    </ligand>
</feature>
<dbReference type="Gene3D" id="3.30.1360.120">
    <property type="entry name" value="Probable tRNA modification gtpase trme, domain 1"/>
    <property type="match status" value="1"/>
</dbReference>
<dbReference type="CDD" id="cd14858">
    <property type="entry name" value="TrmE_N"/>
    <property type="match status" value="1"/>
</dbReference>
<evidence type="ECO:0000313" key="11">
    <source>
        <dbReference type="Proteomes" id="UP000000788"/>
    </source>
</evidence>
<feature type="binding site" evidence="7">
    <location>
        <position position="255"/>
    </location>
    <ligand>
        <name>K(+)</name>
        <dbReference type="ChEBI" id="CHEBI:29103"/>
    </ligand>
</feature>
<evidence type="ECO:0000256" key="4">
    <source>
        <dbReference type="ARBA" id="ARBA00022801"/>
    </source>
</evidence>
<feature type="binding site" evidence="7">
    <location>
        <begin position="236"/>
        <end position="241"/>
    </location>
    <ligand>
        <name>GTP</name>
        <dbReference type="ChEBI" id="CHEBI:37565"/>
    </ligand>
</feature>
<dbReference type="CDD" id="cd04164">
    <property type="entry name" value="trmE"/>
    <property type="match status" value="1"/>
</dbReference>
<feature type="binding site" evidence="7">
    <location>
        <begin position="255"/>
        <end position="261"/>
    </location>
    <ligand>
        <name>GTP</name>
        <dbReference type="ChEBI" id="CHEBI:37565"/>
    </ligand>
</feature>
<dbReference type="RefSeq" id="WP_012194763.1">
    <property type="nucleotide sequence ID" value="NC_009976.1"/>
</dbReference>
<evidence type="ECO:0000256" key="6">
    <source>
        <dbReference type="ARBA" id="ARBA00023134"/>
    </source>
</evidence>
<keyword evidence="4 7" id="KW-0378">Hydrolase</keyword>
<evidence type="ECO:0000256" key="8">
    <source>
        <dbReference type="RuleBase" id="RU003313"/>
    </source>
</evidence>
<dbReference type="AlphaFoldDB" id="A9BDF2"/>